<keyword evidence="3" id="KW-1185">Reference proteome</keyword>
<accession>A0ABT0RM50</accession>
<evidence type="ECO:0000313" key="3">
    <source>
        <dbReference type="Proteomes" id="UP001165363"/>
    </source>
</evidence>
<dbReference type="CDD" id="cd02966">
    <property type="entry name" value="TlpA_like_family"/>
    <property type="match status" value="1"/>
</dbReference>
<dbReference type="InterPro" id="IPR013740">
    <property type="entry name" value="Redoxin"/>
</dbReference>
<dbReference type="InterPro" id="IPR013766">
    <property type="entry name" value="Thioredoxin_domain"/>
</dbReference>
<dbReference type="PANTHER" id="PTHR42852:SF13">
    <property type="entry name" value="PROTEIN DIPZ"/>
    <property type="match status" value="1"/>
</dbReference>
<dbReference type="SUPFAM" id="SSF52833">
    <property type="entry name" value="Thioredoxin-like"/>
    <property type="match status" value="1"/>
</dbReference>
<dbReference type="Gene3D" id="3.40.30.10">
    <property type="entry name" value="Glutaredoxin"/>
    <property type="match status" value="1"/>
</dbReference>
<dbReference type="Proteomes" id="UP001165363">
    <property type="component" value="Unassembled WGS sequence"/>
</dbReference>
<feature type="domain" description="Thioredoxin" evidence="1">
    <location>
        <begin position="73"/>
        <end position="215"/>
    </location>
</feature>
<dbReference type="PROSITE" id="PS51352">
    <property type="entry name" value="THIOREDOXIN_2"/>
    <property type="match status" value="1"/>
</dbReference>
<protein>
    <submittedName>
        <fullName evidence="2">TlpA family protein disulfide reductase</fullName>
    </submittedName>
</protein>
<evidence type="ECO:0000313" key="2">
    <source>
        <dbReference type="EMBL" id="MCL6683719.1"/>
    </source>
</evidence>
<proteinExistence type="predicted"/>
<evidence type="ECO:0000259" key="1">
    <source>
        <dbReference type="PROSITE" id="PS51352"/>
    </source>
</evidence>
<dbReference type="RefSeq" id="WP_249847763.1">
    <property type="nucleotide sequence ID" value="NZ_JAMGBD010000001.1"/>
</dbReference>
<reference evidence="2" key="1">
    <citation type="submission" date="2022-05" db="EMBL/GenBank/DDBJ databases">
        <authorList>
            <person name="Jo J.-H."/>
            <person name="Im W.-T."/>
        </authorList>
    </citation>
    <scope>NUCLEOTIDE SEQUENCE</scope>
    <source>
        <strain evidence="2">SE158</strain>
    </source>
</reference>
<organism evidence="2 3">
    <name type="scientific">Sphingomonas alba</name>
    <dbReference type="NCBI Taxonomy" id="2908208"/>
    <lineage>
        <taxon>Bacteria</taxon>
        <taxon>Pseudomonadati</taxon>
        <taxon>Pseudomonadota</taxon>
        <taxon>Alphaproteobacteria</taxon>
        <taxon>Sphingomonadales</taxon>
        <taxon>Sphingomonadaceae</taxon>
        <taxon>Sphingomonas</taxon>
    </lineage>
</organism>
<gene>
    <name evidence="2" type="ORF">LZ536_07375</name>
</gene>
<dbReference type="InterPro" id="IPR036249">
    <property type="entry name" value="Thioredoxin-like_sf"/>
</dbReference>
<dbReference type="EMBL" id="JAMGBD010000001">
    <property type="protein sequence ID" value="MCL6683719.1"/>
    <property type="molecule type" value="Genomic_DNA"/>
</dbReference>
<dbReference type="Pfam" id="PF08534">
    <property type="entry name" value="Redoxin"/>
    <property type="match status" value="1"/>
</dbReference>
<dbReference type="PANTHER" id="PTHR42852">
    <property type="entry name" value="THIOL:DISULFIDE INTERCHANGE PROTEIN DSBE"/>
    <property type="match status" value="1"/>
</dbReference>
<dbReference type="InterPro" id="IPR050553">
    <property type="entry name" value="Thioredoxin_ResA/DsbE_sf"/>
</dbReference>
<sequence>MEALISRITAAGPPAKRPPHIWFAELSLRSIVLLLGLALIAGCDRQKPEAPQANEANATAAAPDIVEKGVDRSQAGKAAPPTIFQDPDGGDISIAQFKGVPTLVNLWATWCGPCIKELPTLDKLAASHAVDGQLGVISVSQDTSDQKAVKDFLANLGVKDIGAYHDSSMALSSALGVQTMPTTVLYGSDGKEIWRYIGDLDWTGPEAQKLLSEAK</sequence>
<name>A0ABT0RM50_9SPHN</name>
<comment type="caution">
    <text evidence="2">The sequence shown here is derived from an EMBL/GenBank/DDBJ whole genome shotgun (WGS) entry which is preliminary data.</text>
</comment>